<name>A0A369BE61_9FIRM</name>
<dbReference type="RefSeq" id="WP_114296743.1">
    <property type="nucleotide sequence ID" value="NZ_QPJT01000004.1"/>
</dbReference>
<dbReference type="PROSITE" id="PS51918">
    <property type="entry name" value="RADICAL_SAM"/>
    <property type="match status" value="1"/>
</dbReference>
<dbReference type="PANTHER" id="PTHR42731">
    <property type="entry name" value="SLL1084 PROTEIN"/>
    <property type="match status" value="1"/>
</dbReference>
<dbReference type="GO" id="GO:0003824">
    <property type="term" value="F:catalytic activity"/>
    <property type="evidence" value="ECO:0007669"/>
    <property type="project" value="InterPro"/>
</dbReference>
<dbReference type="InterPro" id="IPR006638">
    <property type="entry name" value="Elp3/MiaA/NifB-like_rSAM"/>
</dbReference>
<proteinExistence type="predicted"/>
<dbReference type="SFLD" id="SFLDG01082">
    <property type="entry name" value="B12-binding_domain_containing"/>
    <property type="match status" value="1"/>
</dbReference>
<evidence type="ECO:0000313" key="2">
    <source>
        <dbReference type="EMBL" id="RCX18898.1"/>
    </source>
</evidence>
<dbReference type="Proteomes" id="UP000253034">
    <property type="component" value="Unassembled WGS sequence"/>
</dbReference>
<dbReference type="PANTHER" id="PTHR42731:SF1">
    <property type="entry name" value="RADICAL SAM DOMAIN PROTEIN"/>
    <property type="match status" value="1"/>
</dbReference>
<dbReference type="AlphaFoldDB" id="A0A369BE61"/>
<evidence type="ECO:0000259" key="1">
    <source>
        <dbReference type="PROSITE" id="PS51918"/>
    </source>
</evidence>
<feature type="domain" description="Radical SAM core" evidence="1">
    <location>
        <begin position="250"/>
        <end position="496"/>
    </location>
</feature>
<dbReference type="SMART" id="SM00729">
    <property type="entry name" value="Elp3"/>
    <property type="match status" value="1"/>
</dbReference>
<dbReference type="Pfam" id="PF04055">
    <property type="entry name" value="Radical_SAM"/>
    <property type="match status" value="1"/>
</dbReference>
<dbReference type="Pfam" id="PF19864">
    <property type="entry name" value="Radical_SAM_N2"/>
    <property type="match status" value="1"/>
</dbReference>
<dbReference type="InterPro" id="IPR045784">
    <property type="entry name" value="Radical_SAM_N2"/>
</dbReference>
<keyword evidence="3" id="KW-1185">Reference proteome</keyword>
<accession>A0A369BE61</accession>
<dbReference type="CDD" id="cd01335">
    <property type="entry name" value="Radical_SAM"/>
    <property type="match status" value="1"/>
</dbReference>
<dbReference type="GO" id="GO:0051536">
    <property type="term" value="F:iron-sulfur cluster binding"/>
    <property type="evidence" value="ECO:0007669"/>
    <property type="project" value="InterPro"/>
</dbReference>
<sequence>MSYRVNDEILQSVEKPSRYTGNEWNSIRKDPLAVKIRFAFCFPDLYEVGMSHLGMKILYSILNERRDTYCERVFAPWVDMESRMREHNIPLFALESQEPIAGFDFVGFTLQYEMCYTNILNMLDLAGIPIYSSDRGKDHPFVCAGGPCAYNAEPLADIVDFFMMGEGEEIINEVMDVYSKWKEEDATREDFLNRIVNIEGVYVPGFYRVEYNDDGTVQSVTPMHSRYPEKVRKRIMKSLDEAYFPDKLIVPFSDIVHDRIMLELFRGCIRGCRFCQAGFVYRPVRERTVPKLLELAEKLESCTGYEEISLTSLSTSDYTGFKELAEGLIDKMEHKKVNLSLPSLRIDSFSLDLMEKAQKVRKSGLTFAPEAGTQRLRDVINKGVTEQDLINSVEMAFNGGWSGVKLYFMLGLPTETLEDVEGIARMGGMVVDAYMRVPREKRAKGLNINISTSFFVPKPFTPFQWEAQDTMDVLLQKQKFLKDSILKDRTKSKYIKYSWHHSELSLLEAVFARGDRRVGRVLVKAWEKGCRFDSWGEHFDYGKWAQAFEECGIDPGFYANRKREYDEVFPWDHIDVGVSKEFLKRENEKAYKEELTPNCRTQCRNCGASGLGGGDFC</sequence>
<dbReference type="SFLD" id="SFLDS00029">
    <property type="entry name" value="Radical_SAM"/>
    <property type="match status" value="1"/>
</dbReference>
<dbReference type="InterPro" id="IPR058240">
    <property type="entry name" value="rSAM_sf"/>
</dbReference>
<organism evidence="2 3">
    <name type="scientific">Anaerobacterium chartisolvens</name>
    <dbReference type="NCBI Taxonomy" id="1297424"/>
    <lineage>
        <taxon>Bacteria</taxon>
        <taxon>Bacillati</taxon>
        <taxon>Bacillota</taxon>
        <taxon>Clostridia</taxon>
        <taxon>Eubacteriales</taxon>
        <taxon>Oscillospiraceae</taxon>
        <taxon>Anaerobacterium</taxon>
    </lineage>
</organism>
<gene>
    <name evidence="2" type="ORF">DFR58_104169</name>
</gene>
<comment type="caution">
    <text evidence="2">The sequence shown here is derived from an EMBL/GenBank/DDBJ whole genome shotgun (WGS) entry which is preliminary data.</text>
</comment>
<dbReference type="InterPro" id="IPR023404">
    <property type="entry name" value="rSAM_horseshoe"/>
</dbReference>
<reference evidence="2 3" key="1">
    <citation type="submission" date="2018-07" db="EMBL/GenBank/DDBJ databases">
        <title>Genomic Encyclopedia of Type Strains, Phase IV (KMG-IV): sequencing the most valuable type-strain genomes for metagenomic binning, comparative biology and taxonomic classification.</title>
        <authorList>
            <person name="Goeker M."/>
        </authorList>
    </citation>
    <scope>NUCLEOTIDE SEQUENCE [LARGE SCALE GENOMIC DNA]</scope>
    <source>
        <strain evidence="2 3">DSM 27016</strain>
    </source>
</reference>
<dbReference type="InterPro" id="IPR007197">
    <property type="entry name" value="rSAM"/>
</dbReference>
<dbReference type="Gene3D" id="3.80.30.20">
    <property type="entry name" value="tm_1862 like domain"/>
    <property type="match status" value="1"/>
</dbReference>
<protein>
    <submittedName>
        <fullName evidence="2">Radical SAM family uncharacterized protein</fullName>
    </submittedName>
</protein>
<dbReference type="SUPFAM" id="SSF102114">
    <property type="entry name" value="Radical SAM enzymes"/>
    <property type="match status" value="1"/>
</dbReference>
<dbReference type="NCBIfam" id="TIGR03960">
    <property type="entry name" value="rSAM_fuse_unch"/>
    <property type="match status" value="1"/>
</dbReference>
<dbReference type="InterPro" id="IPR023862">
    <property type="entry name" value="CHP03960_rSAM"/>
</dbReference>
<evidence type="ECO:0000313" key="3">
    <source>
        <dbReference type="Proteomes" id="UP000253034"/>
    </source>
</evidence>
<dbReference type="OrthoDB" id="9806827at2"/>
<dbReference type="EMBL" id="QPJT01000004">
    <property type="protein sequence ID" value="RCX18898.1"/>
    <property type="molecule type" value="Genomic_DNA"/>
</dbReference>